<feature type="domain" description="RING-type" evidence="16">
    <location>
        <begin position="229"/>
        <end position="274"/>
    </location>
</feature>
<dbReference type="InterPro" id="IPR008984">
    <property type="entry name" value="SMAD_FHA_dom_sf"/>
</dbReference>
<dbReference type="GO" id="GO:0005829">
    <property type="term" value="C:cytosol"/>
    <property type="evidence" value="ECO:0007669"/>
    <property type="project" value="TreeGrafter"/>
</dbReference>
<dbReference type="InterPro" id="IPR013083">
    <property type="entry name" value="Znf_RING/FYVE/PHD"/>
</dbReference>
<dbReference type="EC" id="2.3.2.27" evidence="3"/>
<evidence type="ECO:0000256" key="14">
    <source>
        <dbReference type="SAM" id="MobiDB-lite"/>
    </source>
</evidence>
<dbReference type="PANTHER" id="PTHR15067">
    <property type="entry name" value="E3 UBIQUITIN-PROTEIN LIGASE RNF8"/>
    <property type="match status" value="1"/>
</dbReference>
<feature type="region of interest" description="Disordered" evidence="14">
    <location>
        <begin position="405"/>
        <end position="464"/>
    </location>
</feature>
<dbReference type="PROSITE" id="PS50089">
    <property type="entry name" value="ZF_RING_2"/>
    <property type="match status" value="1"/>
</dbReference>
<comment type="similarity">
    <text evidence="11">Belongs to the DMA1 family.</text>
</comment>
<dbReference type="GO" id="GO:0000921">
    <property type="term" value="P:septin ring assembly"/>
    <property type="evidence" value="ECO:0007669"/>
    <property type="project" value="UniProtKB-ARBA"/>
</dbReference>
<evidence type="ECO:0000256" key="5">
    <source>
        <dbReference type="ARBA" id="ARBA00022679"/>
    </source>
</evidence>
<keyword evidence="18" id="KW-1185">Reference proteome</keyword>
<evidence type="ECO:0000256" key="7">
    <source>
        <dbReference type="ARBA" id="ARBA00022771"/>
    </source>
</evidence>
<evidence type="ECO:0000256" key="1">
    <source>
        <dbReference type="ARBA" id="ARBA00000900"/>
    </source>
</evidence>
<dbReference type="InterPro" id="IPR001841">
    <property type="entry name" value="Znf_RING"/>
</dbReference>
<dbReference type="GO" id="GO:0000151">
    <property type="term" value="C:ubiquitin ligase complex"/>
    <property type="evidence" value="ECO:0007669"/>
    <property type="project" value="TreeGrafter"/>
</dbReference>
<dbReference type="GO" id="GO:0061630">
    <property type="term" value="F:ubiquitin protein ligase activity"/>
    <property type="evidence" value="ECO:0007669"/>
    <property type="project" value="UniProtKB-EC"/>
</dbReference>
<evidence type="ECO:0000313" key="18">
    <source>
        <dbReference type="Proteomes" id="UP000700596"/>
    </source>
</evidence>
<organism evidence="17 18">
    <name type="scientific">Dendryphion nanum</name>
    <dbReference type="NCBI Taxonomy" id="256645"/>
    <lineage>
        <taxon>Eukaryota</taxon>
        <taxon>Fungi</taxon>
        <taxon>Dikarya</taxon>
        <taxon>Ascomycota</taxon>
        <taxon>Pezizomycotina</taxon>
        <taxon>Dothideomycetes</taxon>
        <taxon>Pleosporomycetidae</taxon>
        <taxon>Pleosporales</taxon>
        <taxon>Torulaceae</taxon>
        <taxon>Dendryphion</taxon>
    </lineage>
</organism>
<dbReference type="EMBL" id="JAGMWT010000001">
    <property type="protein sequence ID" value="KAH7139120.1"/>
    <property type="molecule type" value="Genomic_DNA"/>
</dbReference>
<dbReference type="GO" id="GO:0000132">
    <property type="term" value="P:establishment of mitotic spindle orientation"/>
    <property type="evidence" value="ECO:0007669"/>
    <property type="project" value="UniProtKB-ARBA"/>
</dbReference>
<dbReference type="PANTHER" id="PTHR15067:SF7">
    <property type="entry name" value="E3 UBIQUITIN-PROTEIN LIGASE DMA1-RELATED"/>
    <property type="match status" value="1"/>
</dbReference>
<dbReference type="InterPro" id="IPR000253">
    <property type="entry name" value="FHA_dom"/>
</dbReference>
<evidence type="ECO:0000256" key="12">
    <source>
        <dbReference type="ARBA" id="ARBA00080465"/>
    </source>
</evidence>
<gene>
    <name evidence="17" type="ORF">B0J11DRAFT_423353</name>
</gene>
<sequence length="464" mass="50070">MTRTRAETAAPQLTVRNQSGPTPASTPTILPASSSAMEPIDGAADGAANKHLPSIRFIPHQDPRAPRPSLQFPTMQRTLPDESAVIRVGRYSDRDNIPDIPANVPSAAAVGFKSKVVSRKHCELWCKDSQWYIKDVKSSSGTFLNHIRLSQPNVESKPFKLKDGDIIQLGIDFRGGEEMIFRCVKIRVECNRGWQQALNTFNKQTHQRLRNLAKSKKESDSASTHTSECAICLMSIAPCQSLFVAPCSHVWHYKCIRPILNGPTWPNFLCPNCRAVADLEADVEDMGEFEEWDEDVAQETAEPAPNGTAPTEDKHVTPRDSAVPLANDAAGNSQTNGQFTLGDLEAVLSNINIGDSLNNIANAPVPAPTTPHRYISPAPASSVTQPVSINLTAANEGAGFSPVFARDANGLSPDRAPDCPMTPRNDAGPFVLDGSGGRSGTRTRDDSPNPSNAGTPSLPTLHMS</sequence>
<comment type="caution">
    <text evidence="17">The sequence shown here is derived from an EMBL/GenBank/DDBJ whole genome shotgun (WGS) entry which is preliminary data.</text>
</comment>
<dbReference type="AlphaFoldDB" id="A0A9P9EJR4"/>
<feature type="region of interest" description="Disordered" evidence="14">
    <location>
        <begin position="1"/>
        <end position="46"/>
    </location>
</feature>
<evidence type="ECO:0000256" key="6">
    <source>
        <dbReference type="ARBA" id="ARBA00022723"/>
    </source>
</evidence>
<keyword evidence="9" id="KW-0862">Zinc</keyword>
<dbReference type="SUPFAM" id="SSF49879">
    <property type="entry name" value="SMAD/FHA domain"/>
    <property type="match status" value="1"/>
</dbReference>
<dbReference type="GO" id="GO:0032153">
    <property type="term" value="C:cell division site"/>
    <property type="evidence" value="ECO:0007669"/>
    <property type="project" value="TreeGrafter"/>
</dbReference>
<feature type="domain" description="FHA" evidence="15">
    <location>
        <begin position="86"/>
        <end position="149"/>
    </location>
</feature>
<accession>A0A9P9EJR4</accession>
<dbReference type="GO" id="GO:0031578">
    <property type="term" value="P:mitotic spindle orientation checkpoint signaling"/>
    <property type="evidence" value="ECO:0007669"/>
    <property type="project" value="UniProtKB-ARBA"/>
</dbReference>
<evidence type="ECO:0000259" key="16">
    <source>
        <dbReference type="PROSITE" id="PS50089"/>
    </source>
</evidence>
<evidence type="ECO:0000313" key="17">
    <source>
        <dbReference type="EMBL" id="KAH7139120.1"/>
    </source>
</evidence>
<dbReference type="FunFam" id="2.60.200.20:FF:000030">
    <property type="entry name" value="FHA domain-containing protein"/>
    <property type="match status" value="1"/>
</dbReference>
<reference evidence="17" key="1">
    <citation type="journal article" date="2021" name="Nat. Commun.">
        <title>Genetic determinants of endophytism in the Arabidopsis root mycobiome.</title>
        <authorList>
            <person name="Mesny F."/>
            <person name="Miyauchi S."/>
            <person name="Thiergart T."/>
            <person name="Pickel B."/>
            <person name="Atanasova L."/>
            <person name="Karlsson M."/>
            <person name="Huettel B."/>
            <person name="Barry K.W."/>
            <person name="Haridas S."/>
            <person name="Chen C."/>
            <person name="Bauer D."/>
            <person name="Andreopoulos W."/>
            <person name="Pangilinan J."/>
            <person name="LaButti K."/>
            <person name="Riley R."/>
            <person name="Lipzen A."/>
            <person name="Clum A."/>
            <person name="Drula E."/>
            <person name="Henrissat B."/>
            <person name="Kohler A."/>
            <person name="Grigoriev I.V."/>
            <person name="Martin F.M."/>
            <person name="Hacquard S."/>
        </authorList>
    </citation>
    <scope>NUCLEOTIDE SEQUENCE</scope>
    <source>
        <strain evidence="17">MPI-CAGE-CH-0243</strain>
    </source>
</reference>
<dbReference type="Gene3D" id="3.30.40.10">
    <property type="entry name" value="Zinc/RING finger domain, C3HC4 (zinc finger)"/>
    <property type="match status" value="1"/>
</dbReference>
<evidence type="ECO:0000259" key="15">
    <source>
        <dbReference type="PROSITE" id="PS50006"/>
    </source>
</evidence>
<evidence type="ECO:0000256" key="8">
    <source>
        <dbReference type="ARBA" id="ARBA00022786"/>
    </source>
</evidence>
<dbReference type="Pfam" id="PF17123">
    <property type="entry name" value="zf-RING_11"/>
    <property type="match status" value="1"/>
</dbReference>
<dbReference type="FunFam" id="3.30.40.10:FF:000426">
    <property type="entry name" value="DMA1p Ubiquitin-protein ligase (E3)"/>
    <property type="match status" value="1"/>
</dbReference>
<protein>
    <recommendedName>
        <fullName evidence="3">RING-type E3 ubiquitin transferase</fullName>
        <ecNumber evidence="3">2.3.2.27</ecNumber>
    </recommendedName>
    <alternativeName>
        <fullName evidence="12">Checkpoint forkhead associated with RING domains-containing protein 1</fullName>
    </alternativeName>
</protein>
<evidence type="ECO:0000256" key="13">
    <source>
        <dbReference type="PROSITE-ProRule" id="PRU00175"/>
    </source>
</evidence>
<comment type="subcellular location">
    <subcellularLocation>
        <location evidence="2">Cytoplasm</location>
    </subcellularLocation>
</comment>
<keyword evidence="4" id="KW-0963">Cytoplasm</keyword>
<feature type="region of interest" description="Disordered" evidence="14">
    <location>
        <begin position="299"/>
        <end position="337"/>
    </location>
</feature>
<evidence type="ECO:0000256" key="9">
    <source>
        <dbReference type="ARBA" id="ARBA00022833"/>
    </source>
</evidence>
<comment type="catalytic activity">
    <reaction evidence="1">
        <text>S-ubiquitinyl-[E2 ubiquitin-conjugating enzyme]-L-cysteine + [acceptor protein]-L-lysine = [E2 ubiquitin-conjugating enzyme]-L-cysteine + N(6)-ubiquitinyl-[acceptor protein]-L-lysine.</text>
        <dbReference type="EC" id="2.3.2.27"/>
    </reaction>
</comment>
<proteinExistence type="inferred from homology"/>
<feature type="compositionally biased region" description="Polar residues" evidence="14">
    <location>
        <begin position="14"/>
        <end position="36"/>
    </location>
</feature>
<dbReference type="PROSITE" id="PS50006">
    <property type="entry name" value="FHA_DOMAIN"/>
    <property type="match status" value="1"/>
</dbReference>
<evidence type="ECO:0000256" key="3">
    <source>
        <dbReference type="ARBA" id="ARBA00012483"/>
    </source>
</evidence>
<evidence type="ECO:0000256" key="10">
    <source>
        <dbReference type="ARBA" id="ARBA00023306"/>
    </source>
</evidence>
<keyword evidence="10" id="KW-0131">Cell cycle</keyword>
<keyword evidence="8" id="KW-0833">Ubl conjugation pathway</keyword>
<dbReference type="Gene3D" id="2.60.200.20">
    <property type="match status" value="1"/>
</dbReference>
<dbReference type="Proteomes" id="UP000700596">
    <property type="component" value="Unassembled WGS sequence"/>
</dbReference>
<dbReference type="SMART" id="SM00184">
    <property type="entry name" value="RING"/>
    <property type="match status" value="1"/>
</dbReference>
<dbReference type="Pfam" id="PF00498">
    <property type="entry name" value="FHA"/>
    <property type="match status" value="1"/>
</dbReference>
<dbReference type="SUPFAM" id="SSF57850">
    <property type="entry name" value="RING/U-box"/>
    <property type="match status" value="1"/>
</dbReference>
<feature type="compositionally biased region" description="Polar residues" evidence="14">
    <location>
        <begin position="448"/>
        <end position="464"/>
    </location>
</feature>
<evidence type="ECO:0000256" key="2">
    <source>
        <dbReference type="ARBA" id="ARBA00004496"/>
    </source>
</evidence>
<dbReference type="GO" id="GO:0008270">
    <property type="term" value="F:zinc ion binding"/>
    <property type="evidence" value="ECO:0007669"/>
    <property type="project" value="UniProtKB-KW"/>
</dbReference>
<dbReference type="GO" id="GO:0006511">
    <property type="term" value="P:ubiquitin-dependent protein catabolic process"/>
    <property type="evidence" value="ECO:0007669"/>
    <property type="project" value="TreeGrafter"/>
</dbReference>
<keyword evidence="6" id="KW-0479">Metal-binding</keyword>
<keyword evidence="5" id="KW-0808">Transferase</keyword>
<evidence type="ECO:0000256" key="11">
    <source>
        <dbReference type="ARBA" id="ARBA00061209"/>
    </source>
</evidence>
<dbReference type="GO" id="GO:0097271">
    <property type="term" value="P:protein localization to bud neck"/>
    <property type="evidence" value="ECO:0007669"/>
    <property type="project" value="UniProtKB-ARBA"/>
</dbReference>
<dbReference type="GO" id="GO:0051865">
    <property type="term" value="P:protein autoubiquitination"/>
    <property type="evidence" value="ECO:0007669"/>
    <property type="project" value="UniProtKB-ARBA"/>
</dbReference>
<name>A0A9P9EJR4_9PLEO</name>
<evidence type="ECO:0000256" key="4">
    <source>
        <dbReference type="ARBA" id="ARBA00022490"/>
    </source>
</evidence>
<dbReference type="OrthoDB" id="687730at2759"/>
<dbReference type="GO" id="GO:0090337">
    <property type="term" value="P:regulation of formin-nucleated actin cable assembly"/>
    <property type="evidence" value="ECO:0007669"/>
    <property type="project" value="UniProtKB-ARBA"/>
</dbReference>
<keyword evidence="7 13" id="KW-0863">Zinc-finger</keyword>
<dbReference type="SMART" id="SM00240">
    <property type="entry name" value="FHA"/>
    <property type="match status" value="1"/>
</dbReference>